<protein>
    <submittedName>
        <fullName evidence="3">Uncharacterized protein</fullName>
    </submittedName>
</protein>
<name>A0A914ZS75_PARUN</name>
<keyword evidence="2" id="KW-1185">Reference proteome</keyword>
<reference evidence="3" key="1">
    <citation type="submission" date="2022-11" db="UniProtKB">
        <authorList>
            <consortium name="WormBaseParasite"/>
        </authorList>
    </citation>
    <scope>IDENTIFICATION</scope>
</reference>
<dbReference type="WBParaSite" id="PgB17_g042_t01">
    <property type="protein sequence ID" value="PgB17_g042_t01"/>
    <property type="gene ID" value="PgB17_g042"/>
</dbReference>
<dbReference type="PANTHER" id="PTHR33488:SF2">
    <property type="entry name" value="EARLY ENDOSOME ANTIGEN 1-LIKE"/>
    <property type="match status" value="1"/>
</dbReference>
<evidence type="ECO:0000313" key="3">
    <source>
        <dbReference type="WBParaSite" id="PgB17_g042_t01"/>
    </source>
</evidence>
<dbReference type="Proteomes" id="UP000887569">
    <property type="component" value="Unplaced"/>
</dbReference>
<feature type="coiled-coil region" evidence="1">
    <location>
        <begin position="387"/>
        <end position="414"/>
    </location>
</feature>
<keyword evidence="1" id="KW-0175">Coiled coil</keyword>
<accession>A0A914ZS75</accession>
<evidence type="ECO:0000313" key="2">
    <source>
        <dbReference type="Proteomes" id="UP000887569"/>
    </source>
</evidence>
<organism evidence="2 3">
    <name type="scientific">Parascaris univalens</name>
    <name type="common">Nematode worm</name>
    <dbReference type="NCBI Taxonomy" id="6257"/>
    <lineage>
        <taxon>Eukaryota</taxon>
        <taxon>Metazoa</taxon>
        <taxon>Ecdysozoa</taxon>
        <taxon>Nematoda</taxon>
        <taxon>Chromadorea</taxon>
        <taxon>Rhabditida</taxon>
        <taxon>Spirurina</taxon>
        <taxon>Ascaridomorpha</taxon>
        <taxon>Ascaridoidea</taxon>
        <taxon>Ascarididae</taxon>
        <taxon>Parascaris</taxon>
    </lineage>
</organism>
<sequence>MTFFVWRVHFSDRQHRLSMAEGVGPQNGFSNLLKEKVVVQQIWAGININNSWERLLIHSSHSLAALEKLMVQSLTSSAFDSFYEQLKQPSTIPRVMASDTTLSNASARPNVAISKMSLETESSRSQLQLSPIFGMQNGGASLFSEQKHSVSSKFGSNNSVVIPSNEFTNENGGSLSTVGTNTSVRRRIINVVTEARTALESAHVAMNLIGKKTNDIPRTIGKALGLVEQMDKQSTANKIRDELKRLHNIIDDCAHDAFSLENLFQTAIQLADSKSARLGRSGFMLLGEVKHFWEKVVSFCREISKLIEYTLDSSCNALIAILLEQVENATVRSKFRLKDRVRHEIYQVALACVAYALSVRHLTDAYSAFSREFLMPQMDAISRYPVVVNSEIELAQAREQFKELNAACSKEIDRVVKTNRATTKRRSILELDFGLDLHLSDISADLDEFLTPIAQFKLRSGNKKLSSPDEGKSSNVFERFRSSFMKKQI</sequence>
<dbReference type="PANTHER" id="PTHR33488">
    <property type="entry name" value="ZGC:162509"/>
    <property type="match status" value="1"/>
</dbReference>
<evidence type="ECO:0000256" key="1">
    <source>
        <dbReference type="SAM" id="Coils"/>
    </source>
</evidence>
<proteinExistence type="predicted"/>
<dbReference type="AlphaFoldDB" id="A0A914ZS75"/>